<keyword evidence="9" id="KW-1185">Reference proteome</keyword>
<dbReference type="GO" id="GO:0030313">
    <property type="term" value="C:cell envelope"/>
    <property type="evidence" value="ECO:0007669"/>
    <property type="project" value="UniProtKB-SubCell"/>
</dbReference>
<evidence type="ECO:0000256" key="2">
    <source>
        <dbReference type="ARBA" id="ARBA00023054"/>
    </source>
</evidence>
<evidence type="ECO:0000259" key="5">
    <source>
        <dbReference type="Pfam" id="PF25917"/>
    </source>
</evidence>
<dbReference type="Gene3D" id="1.10.287.470">
    <property type="entry name" value="Helix hairpin bin"/>
    <property type="match status" value="1"/>
</dbReference>
<dbReference type="EMBL" id="JACOPO010000006">
    <property type="protein sequence ID" value="MBC5723108.1"/>
    <property type="molecule type" value="Genomic_DNA"/>
</dbReference>
<dbReference type="InterPro" id="IPR050465">
    <property type="entry name" value="UPF0194_transport"/>
</dbReference>
<organism evidence="8 9">
    <name type="scientific">Flintibacter hominis</name>
    <dbReference type="NCBI Taxonomy" id="2763048"/>
    <lineage>
        <taxon>Bacteria</taxon>
        <taxon>Bacillati</taxon>
        <taxon>Bacillota</taxon>
        <taxon>Clostridia</taxon>
        <taxon>Eubacteriales</taxon>
        <taxon>Flintibacter</taxon>
    </lineage>
</organism>
<sequence>MKLPVLLKREVPSPEDTPPKSGSSPWKKRLLRKRVLIPAVACVVALSLGIHFFGGGQTALAADLTYTTAAVERRDITSEITGSGSLEAANSYSVTSLVDGTILADYFEEGDQVNEDTVLYDIDSSDMASSLEQSEISLSQAQRSYNNKLKDLADLTVTAPKAGQVVDIAVEAGDDVSAGQTVATIRDSDTMTLKVPFLADEAAGFYVGQSAQVTLDSTFEVLNGTVTEVSGVDQVLTGNVIVRDVTIQVSNPGGLSTSQTGSATVDGCASASGGSFSYLAERSVTAEVSGTVASIHVSEGDRLSQGGAILTLTSDNLEDELQSAAEALRNAELSLESRYDQLDNYTITSPISGTVIDKNYNAGENIETGQTLCSIYDLSYLTLTLNVDELDISNIQVGQQVLITAEAVEGRTYTGVVTKVSVAGTSSSGTTTYPVTIRIDETDGLLPGMNVDATITLDSAGGVLAIPSAALNRGNTVLVTADSPSAANGTLMEGIGGDSEQYYSVPVEVGVSDDSYIEIISGLQEGDTVAYIPTTSSGSFEMGSMMMIPGGGMGSVTISGGPGGGMGGGPGGF</sequence>
<keyword evidence="4" id="KW-0472">Membrane</keyword>
<evidence type="ECO:0000256" key="1">
    <source>
        <dbReference type="ARBA" id="ARBA00004196"/>
    </source>
</evidence>
<dbReference type="PANTHER" id="PTHR32347">
    <property type="entry name" value="EFFLUX SYSTEM COMPONENT YKNX-RELATED"/>
    <property type="match status" value="1"/>
</dbReference>
<keyword evidence="4" id="KW-0812">Transmembrane</keyword>
<evidence type="ECO:0000256" key="4">
    <source>
        <dbReference type="SAM" id="Phobius"/>
    </source>
</evidence>
<dbReference type="PANTHER" id="PTHR32347:SF14">
    <property type="entry name" value="EFFLUX SYSTEM COMPONENT YKNX-RELATED"/>
    <property type="match status" value="1"/>
</dbReference>
<name>A0A8J6JBH1_9FIRM</name>
<comment type="subcellular location">
    <subcellularLocation>
        <location evidence="1">Cell envelope</location>
    </subcellularLocation>
</comment>
<reference evidence="8" key="1">
    <citation type="submission" date="2020-08" db="EMBL/GenBank/DDBJ databases">
        <title>Genome public.</title>
        <authorList>
            <person name="Liu C."/>
            <person name="Sun Q."/>
        </authorList>
    </citation>
    <scope>NUCLEOTIDE SEQUENCE</scope>
    <source>
        <strain evidence="8">NSJ-23</strain>
    </source>
</reference>
<feature type="domain" description="Multidrug resistance protein MdtA-like barrel-sandwich hybrid" evidence="5">
    <location>
        <begin position="93"/>
        <end position="185"/>
    </location>
</feature>
<protein>
    <submittedName>
        <fullName evidence="8">HlyD family efflux transporter periplasmic adaptor subunit</fullName>
    </submittedName>
</protein>
<proteinExistence type="predicted"/>
<dbReference type="AlphaFoldDB" id="A0A8J6JBH1"/>
<feature type="domain" description="CzcB-like barrel-sandwich hybrid" evidence="6">
    <location>
        <begin position="283"/>
        <end position="377"/>
    </location>
</feature>
<dbReference type="Gene3D" id="2.40.420.20">
    <property type="match status" value="1"/>
</dbReference>
<feature type="transmembrane region" description="Helical" evidence="4">
    <location>
        <begin position="35"/>
        <end position="54"/>
    </location>
</feature>
<evidence type="ECO:0000313" key="9">
    <source>
        <dbReference type="Proteomes" id="UP000628736"/>
    </source>
</evidence>
<evidence type="ECO:0000259" key="6">
    <source>
        <dbReference type="Pfam" id="PF25973"/>
    </source>
</evidence>
<dbReference type="CDD" id="cd06849">
    <property type="entry name" value="lipoyl_domain"/>
    <property type="match status" value="1"/>
</dbReference>
<feature type="region of interest" description="Disordered" evidence="3">
    <location>
        <begin position="1"/>
        <end position="25"/>
    </location>
</feature>
<gene>
    <name evidence="8" type="ORF">H8S11_09805</name>
</gene>
<dbReference type="Pfam" id="PF25917">
    <property type="entry name" value="BSH_RND"/>
    <property type="match status" value="1"/>
</dbReference>
<feature type="domain" description="YknX-like beta-barrel" evidence="7">
    <location>
        <begin position="384"/>
        <end position="455"/>
    </location>
</feature>
<dbReference type="Proteomes" id="UP000628736">
    <property type="component" value="Unassembled WGS sequence"/>
</dbReference>
<dbReference type="InterPro" id="IPR058636">
    <property type="entry name" value="Beta-barrel_YknX"/>
</dbReference>
<dbReference type="Pfam" id="PF25973">
    <property type="entry name" value="BSH_CzcB"/>
    <property type="match status" value="1"/>
</dbReference>
<evidence type="ECO:0000256" key="3">
    <source>
        <dbReference type="SAM" id="MobiDB-lite"/>
    </source>
</evidence>
<dbReference type="Gene3D" id="2.40.50.100">
    <property type="match status" value="3"/>
</dbReference>
<dbReference type="Gene3D" id="2.40.30.170">
    <property type="match status" value="1"/>
</dbReference>
<keyword evidence="2" id="KW-0175">Coiled coil</keyword>
<dbReference type="InterPro" id="IPR058625">
    <property type="entry name" value="MdtA-like_BSH"/>
</dbReference>
<evidence type="ECO:0000259" key="7">
    <source>
        <dbReference type="Pfam" id="PF25990"/>
    </source>
</evidence>
<dbReference type="SUPFAM" id="SSF111369">
    <property type="entry name" value="HlyD-like secretion proteins"/>
    <property type="match status" value="2"/>
</dbReference>
<comment type="caution">
    <text evidence="8">The sequence shown here is derived from an EMBL/GenBank/DDBJ whole genome shotgun (WGS) entry which is preliminary data.</text>
</comment>
<accession>A0A8J6JBH1</accession>
<dbReference type="Pfam" id="PF25990">
    <property type="entry name" value="Beta-barrel_YknX"/>
    <property type="match status" value="1"/>
</dbReference>
<evidence type="ECO:0000313" key="8">
    <source>
        <dbReference type="EMBL" id="MBC5723108.1"/>
    </source>
</evidence>
<dbReference type="InterPro" id="IPR058647">
    <property type="entry name" value="BSH_CzcB-like"/>
</dbReference>
<keyword evidence="4" id="KW-1133">Transmembrane helix</keyword>